<comment type="caution">
    <text evidence="2">The sequence shown here is derived from an EMBL/GenBank/DDBJ whole genome shotgun (WGS) entry which is preliminary data.</text>
</comment>
<reference evidence="3" key="1">
    <citation type="journal article" date="2017" name="Nat. Microbiol.">
        <title>Global analysis of biosynthetic gene clusters reveals vast potential of secondary metabolite production in Penicillium species.</title>
        <authorList>
            <person name="Nielsen J.C."/>
            <person name="Grijseels S."/>
            <person name="Prigent S."/>
            <person name="Ji B."/>
            <person name="Dainat J."/>
            <person name="Nielsen K.F."/>
            <person name="Frisvad J.C."/>
            <person name="Workman M."/>
            <person name="Nielsen J."/>
        </authorList>
    </citation>
    <scope>NUCLEOTIDE SEQUENCE [LARGE SCALE GENOMIC DNA]</scope>
    <source>
        <strain evidence="3">IBT 31811</strain>
    </source>
</reference>
<accession>A0A1V6PGP1</accession>
<dbReference type="GO" id="GO:0003700">
    <property type="term" value="F:DNA-binding transcription factor activity"/>
    <property type="evidence" value="ECO:0007669"/>
    <property type="project" value="InterPro"/>
</dbReference>
<feature type="region of interest" description="Disordered" evidence="1">
    <location>
        <begin position="46"/>
        <end position="125"/>
    </location>
</feature>
<feature type="compositionally biased region" description="Basic and acidic residues" evidence="1">
    <location>
        <begin position="107"/>
        <end position="118"/>
    </location>
</feature>
<organism evidence="2 3">
    <name type="scientific">Penicillium antarcticum</name>
    <dbReference type="NCBI Taxonomy" id="416450"/>
    <lineage>
        <taxon>Eukaryota</taxon>
        <taxon>Fungi</taxon>
        <taxon>Dikarya</taxon>
        <taxon>Ascomycota</taxon>
        <taxon>Pezizomycotina</taxon>
        <taxon>Eurotiomycetes</taxon>
        <taxon>Eurotiomycetidae</taxon>
        <taxon>Eurotiales</taxon>
        <taxon>Aspergillaceae</taxon>
        <taxon>Penicillium</taxon>
    </lineage>
</organism>
<feature type="compositionally biased region" description="Polar residues" evidence="1">
    <location>
        <begin position="46"/>
        <end position="60"/>
    </location>
</feature>
<evidence type="ECO:0000256" key="1">
    <source>
        <dbReference type="SAM" id="MobiDB-lite"/>
    </source>
</evidence>
<dbReference type="Proteomes" id="UP000191672">
    <property type="component" value="Unassembled WGS sequence"/>
</dbReference>
<evidence type="ECO:0008006" key="4">
    <source>
        <dbReference type="Google" id="ProtNLM"/>
    </source>
</evidence>
<dbReference type="SUPFAM" id="SSF57959">
    <property type="entry name" value="Leucine zipper domain"/>
    <property type="match status" value="1"/>
</dbReference>
<dbReference type="InterPro" id="IPR046347">
    <property type="entry name" value="bZIP_sf"/>
</dbReference>
<dbReference type="EMBL" id="MDYN01000146">
    <property type="protein sequence ID" value="OQD75852.1"/>
    <property type="molecule type" value="Genomic_DNA"/>
</dbReference>
<keyword evidence="3" id="KW-1185">Reference proteome</keyword>
<evidence type="ECO:0000313" key="2">
    <source>
        <dbReference type="EMBL" id="OQD75852.1"/>
    </source>
</evidence>
<proteinExistence type="predicted"/>
<dbReference type="AlphaFoldDB" id="A0A1V6PGP1"/>
<name>A0A1V6PGP1_9EURO</name>
<dbReference type="Gene3D" id="1.20.5.170">
    <property type="match status" value="1"/>
</dbReference>
<sequence>MLELPITIRSLEPDTQFVNQAATVWPNASHLTRNNDGLLPAALETRQGSKTTVNLPSNPESGPPVEPNKQRRGSKIQLPQDVTPERAQYLERNRVAANRSRLKKKQQHEQIQHILCKETKKRKHS</sequence>
<protein>
    <recommendedName>
        <fullName evidence="4">BZIP domain-containing protein</fullName>
    </recommendedName>
</protein>
<evidence type="ECO:0000313" key="3">
    <source>
        <dbReference type="Proteomes" id="UP000191672"/>
    </source>
</evidence>
<dbReference type="OrthoDB" id="295274at2759"/>
<dbReference type="STRING" id="416450.A0A1V6PGP1"/>
<gene>
    <name evidence="2" type="ORF">PENANT_c146G01590</name>
</gene>